<dbReference type="PANTHER" id="PTHR34983">
    <property type="entry name" value="ARABINOGALACTAN ENDO-BETA-1,4-GALACTANASE A"/>
    <property type="match status" value="1"/>
</dbReference>
<evidence type="ECO:0000256" key="5">
    <source>
        <dbReference type="ARBA" id="ARBA00022801"/>
    </source>
</evidence>
<feature type="region of interest" description="Disordered" evidence="8">
    <location>
        <begin position="870"/>
        <end position="890"/>
    </location>
</feature>
<feature type="transmembrane region" description="Helical" evidence="9">
    <location>
        <begin position="646"/>
        <end position="674"/>
    </location>
</feature>
<dbReference type="PANTHER" id="PTHR34983:SF1">
    <property type="entry name" value="ARABINOGALACTAN ENDO-BETA-1,4-GALACTANASE A"/>
    <property type="match status" value="1"/>
</dbReference>
<evidence type="ECO:0000256" key="2">
    <source>
        <dbReference type="ARBA" id="ARBA00004141"/>
    </source>
</evidence>
<dbReference type="AlphaFoldDB" id="A0A364LBR3"/>
<keyword evidence="5 7" id="KW-0378">Hydrolase</keyword>
<feature type="transmembrane region" description="Helical" evidence="9">
    <location>
        <begin position="453"/>
        <end position="472"/>
    </location>
</feature>
<evidence type="ECO:0000313" key="11">
    <source>
        <dbReference type="EMBL" id="RAO73238.1"/>
    </source>
</evidence>
<proteinExistence type="inferred from homology"/>
<dbReference type="PROSITE" id="PS50850">
    <property type="entry name" value="MFS"/>
    <property type="match status" value="1"/>
</dbReference>
<dbReference type="FunFam" id="3.20.20.80:FF:000077">
    <property type="entry name" value="Arabinogalactan endo-beta-1,4-galactanase"/>
    <property type="match status" value="1"/>
</dbReference>
<feature type="transmembrane region" description="Helical" evidence="9">
    <location>
        <begin position="424"/>
        <end position="441"/>
    </location>
</feature>
<evidence type="ECO:0000256" key="4">
    <source>
        <dbReference type="ARBA" id="ARBA00012556"/>
    </source>
</evidence>
<dbReference type="GO" id="GO:0031218">
    <property type="term" value="F:arabinogalactan endo-1,4-beta-galactosidase activity"/>
    <property type="evidence" value="ECO:0007669"/>
    <property type="project" value="UniProtKB-EC"/>
</dbReference>
<feature type="transmembrane region" description="Helical" evidence="9">
    <location>
        <begin position="763"/>
        <end position="788"/>
    </location>
</feature>
<keyword evidence="6 7" id="KW-0326">Glycosidase</keyword>
<feature type="transmembrane region" description="Helical" evidence="9">
    <location>
        <begin position="686"/>
        <end position="706"/>
    </location>
</feature>
<dbReference type="Gene3D" id="3.20.20.80">
    <property type="entry name" value="Glycosidases"/>
    <property type="match status" value="1"/>
</dbReference>
<dbReference type="OrthoDB" id="4160219at2759"/>
<keyword evidence="12" id="KW-1185">Reference proteome</keyword>
<dbReference type="InterPro" id="IPR036259">
    <property type="entry name" value="MFS_trans_sf"/>
</dbReference>
<comment type="similarity">
    <text evidence="3 7">Belongs to the glycosyl hydrolase 53 family.</text>
</comment>
<dbReference type="SUPFAM" id="SSF103473">
    <property type="entry name" value="MFS general substrate transporter"/>
    <property type="match status" value="1"/>
</dbReference>
<evidence type="ECO:0000256" key="9">
    <source>
        <dbReference type="SAM" id="Phobius"/>
    </source>
</evidence>
<dbReference type="RefSeq" id="XP_040737752.1">
    <property type="nucleotide sequence ID" value="XM_040882146.1"/>
</dbReference>
<reference evidence="11 12" key="1">
    <citation type="journal article" date="2017" name="Biotechnol. Biofuels">
        <title>Differential beta-glucosidase expression as a function of carbon source availability in Talaromyces amestolkiae: a genomic and proteomic approach.</title>
        <authorList>
            <person name="de Eugenio L.I."/>
            <person name="Mendez-Liter J.A."/>
            <person name="Nieto-Dominguez M."/>
            <person name="Alonso L."/>
            <person name="Gil-Munoz J."/>
            <person name="Barriuso J."/>
            <person name="Prieto A."/>
            <person name="Martinez M.J."/>
        </authorList>
    </citation>
    <scope>NUCLEOTIDE SEQUENCE [LARGE SCALE GENOMIC DNA]</scope>
    <source>
        <strain evidence="11 12">CIB</strain>
    </source>
</reference>
<evidence type="ECO:0000256" key="8">
    <source>
        <dbReference type="SAM" id="MobiDB-lite"/>
    </source>
</evidence>
<feature type="chain" id="PRO_5016482667" description="Arabinogalactan endo-beta-1,4-galactanase" evidence="7">
    <location>
        <begin position="20"/>
        <end position="890"/>
    </location>
</feature>
<accession>A0A364LBR3</accession>
<feature type="transmembrane region" description="Helical" evidence="9">
    <location>
        <begin position="478"/>
        <end position="499"/>
    </location>
</feature>
<dbReference type="Proteomes" id="UP000249363">
    <property type="component" value="Unassembled WGS sequence"/>
</dbReference>
<dbReference type="SUPFAM" id="SSF51445">
    <property type="entry name" value="(Trans)glycosidases"/>
    <property type="match status" value="1"/>
</dbReference>
<dbReference type="Pfam" id="PF07745">
    <property type="entry name" value="Glyco_hydro_53"/>
    <property type="match status" value="1"/>
</dbReference>
<feature type="transmembrane region" description="Helical" evidence="9">
    <location>
        <begin position="608"/>
        <end position="625"/>
    </location>
</feature>
<comment type="caution">
    <text evidence="11">The sequence shown here is derived from an EMBL/GenBank/DDBJ whole genome shotgun (WGS) entry which is preliminary data.</text>
</comment>
<evidence type="ECO:0000259" key="10">
    <source>
        <dbReference type="PROSITE" id="PS50850"/>
    </source>
</evidence>
<evidence type="ECO:0000313" key="12">
    <source>
        <dbReference type="Proteomes" id="UP000249363"/>
    </source>
</evidence>
<dbReference type="GO" id="GO:0022857">
    <property type="term" value="F:transmembrane transporter activity"/>
    <property type="evidence" value="ECO:0007669"/>
    <property type="project" value="InterPro"/>
</dbReference>
<evidence type="ECO:0000256" key="3">
    <source>
        <dbReference type="ARBA" id="ARBA00010687"/>
    </source>
</evidence>
<dbReference type="InterPro" id="IPR020846">
    <property type="entry name" value="MFS_dom"/>
</dbReference>
<feature type="signal peptide" evidence="7">
    <location>
        <begin position="1"/>
        <end position="19"/>
    </location>
</feature>
<feature type="transmembrane region" description="Helical" evidence="9">
    <location>
        <begin position="713"/>
        <end position="736"/>
    </location>
</feature>
<dbReference type="GeneID" id="63798464"/>
<evidence type="ECO:0000256" key="7">
    <source>
        <dbReference type="RuleBase" id="RU361192"/>
    </source>
</evidence>
<dbReference type="EC" id="3.2.1.89" evidence="4 7"/>
<evidence type="ECO:0000256" key="1">
    <source>
        <dbReference type="ARBA" id="ARBA00001695"/>
    </source>
</evidence>
<protein>
    <recommendedName>
        <fullName evidence="4 7">Arabinogalactan endo-beta-1,4-galactanase</fullName>
        <ecNumber evidence="4 7">3.2.1.89</ecNumber>
    </recommendedName>
</protein>
<dbReference type="Gene3D" id="1.20.1250.20">
    <property type="entry name" value="MFS general substrate transporter like domains"/>
    <property type="match status" value="1"/>
</dbReference>
<gene>
    <name evidence="11" type="ORF">BHQ10_009250</name>
</gene>
<keyword evidence="9" id="KW-0472">Membrane</keyword>
<dbReference type="GO" id="GO:0045490">
    <property type="term" value="P:pectin catabolic process"/>
    <property type="evidence" value="ECO:0007669"/>
    <property type="project" value="TreeGrafter"/>
</dbReference>
<keyword evidence="9" id="KW-1133">Transmembrane helix</keyword>
<dbReference type="InterPro" id="IPR011701">
    <property type="entry name" value="MFS"/>
</dbReference>
<feature type="transmembrane region" description="Helical" evidence="9">
    <location>
        <begin position="511"/>
        <end position="531"/>
    </location>
</feature>
<dbReference type="GO" id="GO:0016020">
    <property type="term" value="C:membrane"/>
    <property type="evidence" value="ECO:0007669"/>
    <property type="project" value="UniProtKB-SubCell"/>
</dbReference>
<name>A0A364LBR3_TALAM</name>
<dbReference type="Pfam" id="PF07690">
    <property type="entry name" value="MFS_1"/>
    <property type="match status" value="1"/>
</dbReference>
<dbReference type="EMBL" id="MIKG01000023">
    <property type="protein sequence ID" value="RAO73238.1"/>
    <property type="molecule type" value="Genomic_DNA"/>
</dbReference>
<organism evidence="11 12">
    <name type="scientific">Talaromyces amestolkiae</name>
    <dbReference type="NCBI Taxonomy" id="1196081"/>
    <lineage>
        <taxon>Eukaryota</taxon>
        <taxon>Fungi</taxon>
        <taxon>Dikarya</taxon>
        <taxon>Ascomycota</taxon>
        <taxon>Pezizomycotina</taxon>
        <taxon>Eurotiomycetes</taxon>
        <taxon>Eurotiomycetidae</taxon>
        <taxon>Eurotiales</taxon>
        <taxon>Trichocomaceae</taxon>
        <taxon>Talaromyces</taxon>
        <taxon>Talaromyces sect. Talaromyces</taxon>
    </lineage>
</organism>
<comment type="catalytic activity">
    <reaction evidence="1 7">
        <text>The enzyme specifically hydrolyzes (1-&gt;4)-beta-D-galactosidic linkages in type I arabinogalactans.</text>
        <dbReference type="EC" id="3.2.1.89"/>
    </reaction>
</comment>
<dbReference type="GO" id="GO:0015926">
    <property type="term" value="F:glucosidase activity"/>
    <property type="evidence" value="ECO:0007669"/>
    <property type="project" value="InterPro"/>
</dbReference>
<feature type="transmembrane region" description="Helical" evidence="9">
    <location>
        <begin position="846"/>
        <end position="864"/>
    </location>
</feature>
<sequence>MRLSLLLSSLAAFTSLASASLQYRGADISSLIVEEDDGISYKNTNGASAKLETILADNGVNTIRQRLWVNPSGGTYGLDYNLELAARMVKAGMKIYLDMHLSDTWADPSHQTTPSGWSTTDIGTLSWQLYNYTLDVCNSFAAENIPLEIVSIGNEIRAGLLWPLGSTSSYYNIATLLHSAAWGIKDSNLATKPKIMIHLDNGWSWSEQSYFYDTVLAEGPLLKTDFDVMGVSYYPFYSSSATLASLKSTLAEMASTWGKGLIVAETNWPYACPNPAYSFPSDLKSIPFSAAGQTTFLKDVASVVAGTTNGLGLFYWEPAWIGNAALGSSTVASAMINDEESRHAPASEETPLLAETSVGETTASLGQNGYESDDDVAPTILSGKRALVVASAVVCLLFIQATNITTVSTTQSDIAADLDAFSNTPWLTSAYMISVASLTPVGGRLSQIFSLRAILSLSSLLISIGLLITATAQTFPVFIVGRIITGLGSALIYSTQTIIALELSSKKRRGLLIGCVYTTVTVGIAAGAIIAGAMTPRFGWRSLYYIQSPICFILTPVLYLAIPPTGQDKESKPESFRKRLARIDYWGILTMTAANVLLLYSLSRPNISYTYIAISLVLFVIFLAVESTPAIAPEPIVPISIVRSRGVLLSGISSTGIMMARWAILFYLPVYGIAVRGWSPAEGGVIMIPTNAGFALGGLLVGWIHIRKATSYYVCLLIAVLSTPNSSVILYAIVLFTNGFTCGAFLNYTVSHVLHLTAPSTHYIVTGLISTFRSTAGSFGSAIGGGIFSRVLRRRLEEGFADGSYDDGAIADDQQELIRKLMGSPALVWQLEGYEKQAAISAYQDALRAMFLAGVALVLVMTFAQAGTGSTKGVEANEDEVDVNAHDHED</sequence>
<dbReference type="InterPro" id="IPR017853">
    <property type="entry name" value="GH"/>
</dbReference>
<evidence type="ECO:0000256" key="6">
    <source>
        <dbReference type="ARBA" id="ARBA00023295"/>
    </source>
</evidence>
<feature type="domain" description="Major facilitator superfamily (MFS) profile" evidence="10">
    <location>
        <begin position="389"/>
        <end position="872"/>
    </location>
</feature>
<keyword evidence="7" id="KW-0732">Signal</keyword>
<keyword evidence="9" id="KW-0812">Transmembrane</keyword>
<comment type="subcellular location">
    <subcellularLocation>
        <location evidence="2">Membrane</location>
        <topology evidence="2">Multi-pass membrane protein</topology>
    </subcellularLocation>
</comment>
<feature type="transmembrane region" description="Helical" evidence="9">
    <location>
        <begin position="543"/>
        <end position="562"/>
    </location>
</feature>
<feature type="transmembrane region" description="Helical" evidence="9">
    <location>
        <begin position="583"/>
        <end position="602"/>
    </location>
</feature>
<dbReference type="InterPro" id="IPR011683">
    <property type="entry name" value="Glyco_hydro_53"/>
</dbReference>